<dbReference type="Proteomes" id="UP000317371">
    <property type="component" value="Unassembled WGS sequence"/>
</dbReference>
<gene>
    <name evidence="4" type="ORF">FKZ61_10720</name>
</gene>
<dbReference type="Gene3D" id="3.10.105.10">
    <property type="entry name" value="Dipeptide-binding Protein, Domain 3"/>
    <property type="match status" value="1"/>
</dbReference>
<evidence type="ECO:0000259" key="3">
    <source>
        <dbReference type="Pfam" id="PF00496"/>
    </source>
</evidence>
<dbReference type="PROSITE" id="PS51257">
    <property type="entry name" value="PROKAR_LIPOPROTEIN"/>
    <property type="match status" value="1"/>
</dbReference>
<keyword evidence="5" id="KW-1185">Reference proteome</keyword>
<keyword evidence="2" id="KW-0732">Signal</keyword>
<reference evidence="4 5" key="1">
    <citation type="submission" date="2019-06" db="EMBL/GenBank/DDBJ databases">
        <title>Genome sequence of Litorilinea aerophila BAA-2444.</title>
        <authorList>
            <person name="Maclea K.S."/>
            <person name="Maurais E.G."/>
            <person name="Iannazzi L.C."/>
        </authorList>
    </citation>
    <scope>NUCLEOTIDE SEQUENCE [LARGE SCALE GENOMIC DNA]</scope>
    <source>
        <strain evidence="4 5">ATCC BAA-2444</strain>
    </source>
</reference>
<feature type="region of interest" description="Disordered" evidence="1">
    <location>
        <begin position="35"/>
        <end position="64"/>
    </location>
</feature>
<dbReference type="AlphaFoldDB" id="A0A540VFR1"/>
<sequence>MSERHEPRTLSRRMFMRLSAFTAAGTVLAACGGGGTPEAAPPAAEATTAPAAGEGGAAASAGAAPSQYNEAPMLAELVAQGQLPPVDERLPKNPRVIPVVEEIGEYGGTWFRAAVGPGDAGILNSRLSYENLVRWSQDGSTVVPNVAESFEINDTATEFTIKLREGMRWSDGEPFTADDFVFWYEDVLLNTDLTPSIPSWMRDPVTGEVGKLEKIDDYTIKFSFPNPYGLFIQILAGPSAGAGGNICDYPKHYLSQFHPNYVSEEELAQKTQDAGFDNWWELFGNKRNWQNPEQPHIWPWIPTRVPPDVPVVAERNPYYYKVDPEGNQLPYLDKVQFDIVENADLLNLKAVAGEIDCQFRHILWNNYPLFIDNAEQGDYRVFRWKLAEGSNCLLHPNMNHKDPVLRELFQNKNFRIALSLGIDRTQINELAYQGFGQPRQASLIPESPYFKEEHATRYAEHDPDRANQLLDEIGLTERDSEGFRLRPDGEPLTITIEYAPVFGPWRDAVQMITDQWKQIGIRAIPKEEDRTLFSQRGLAGEEMDMGVWIMDRCLTPLIEPWYFLPYQGGTPPSTAALWWQWYQSRGEQGEEPPAEVKRQYELYDLIKGASPDELPALAEEFFDNASENIWFIGTVGVLPHVGIVKNNFRNVPEEAVSDWLQQTPGNTNVEQYFKRSS</sequence>
<name>A0A540VFR1_9CHLR</name>
<feature type="signal peptide" evidence="2">
    <location>
        <begin position="1"/>
        <end position="29"/>
    </location>
</feature>
<feature type="compositionally biased region" description="Low complexity" evidence="1">
    <location>
        <begin position="37"/>
        <end position="64"/>
    </location>
</feature>
<feature type="chain" id="PRO_5021761712" evidence="2">
    <location>
        <begin position="30"/>
        <end position="677"/>
    </location>
</feature>
<evidence type="ECO:0000256" key="1">
    <source>
        <dbReference type="SAM" id="MobiDB-lite"/>
    </source>
</evidence>
<dbReference type="InterPro" id="IPR006311">
    <property type="entry name" value="TAT_signal"/>
</dbReference>
<protein>
    <submittedName>
        <fullName evidence="4">ABC transporter substrate-binding protein</fullName>
    </submittedName>
</protein>
<dbReference type="InterPro" id="IPR039424">
    <property type="entry name" value="SBP_5"/>
</dbReference>
<dbReference type="PANTHER" id="PTHR30290">
    <property type="entry name" value="PERIPLASMIC BINDING COMPONENT OF ABC TRANSPORTER"/>
    <property type="match status" value="1"/>
</dbReference>
<dbReference type="OrthoDB" id="3720945at2"/>
<comment type="caution">
    <text evidence="4">The sequence shown here is derived from an EMBL/GenBank/DDBJ whole genome shotgun (WGS) entry which is preliminary data.</text>
</comment>
<dbReference type="Gene3D" id="3.40.190.10">
    <property type="entry name" value="Periplasmic binding protein-like II"/>
    <property type="match status" value="1"/>
</dbReference>
<feature type="domain" description="Solute-binding protein family 5" evidence="3">
    <location>
        <begin position="141"/>
        <end position="547"/>
    </location>
</feature>
<dbReference type="PANTHER" id="PTHR30290:SF62">
    <property type="entry name" value="OLIGOPEPTIDE ABC TRANSPORTER, PERIPLASMIC OLIGOPEPTIDE-BINDING PROTEIN"/>
    <property type="match status" value="1"/>
</dbReference>
<dbReference type="GO" id="GO:1904680">
    <property type="term" value="F:peptide transmembrane transporter activity"/>
    <property type="evidence" value="ECO:0007669"/>
    <property type="project" value="TreeGrafter"/>
</dbReference>
<dbReference type="Pfam" id="PF00496">
    <property type="entry name" value="SBP_bac_5"/>
    <property type="match status" value="1"/>
</dbReference>
<dbReference type="EMBL" id="VIGC01000012">
    <property type="protein sequence ID" value="TQE95595.1"/>
    <property type="molecule type" value="Genomic_DNA"/>
</dbReference>
<evidence type="ECO:0000313" key="4">
    <source>
        <dbReference type="EMBL" id="TQE95595.1"/>
    </source>
</evidence>
<organism evidence="4 5">
    <name type="scientific">Litorilinea aerophila</name>
    <dbReference type="NCBI Taxonomy" id="1204385"/>
    <lineage>
        <taxon>Bacteria</taxon>
        <taxon>Bacillati</taxon>
        <taxon>Chloroflexota</taxon>
        <taxon>Caldilineae</taxon>
        <taxon>Caldilineales</taxon>
        <taxon>Caldilineaceae</taxon>
        <taxon>Litorilinea</taxon>
    </lineage>
</organism>
<dbReference type="CDD" id="cd08500">
    <property type="entry name" value="PBP2_NikA_DppA_OppA_like_4"/>
    <property type="match status" value="1"/>
</dbReference>
<proteinExistence type="predicted"/>
<evidence type="ECO:0000256" key="2">
    <source>
        <dbReference type="SAM" id="SignalP"/>
    </source>
</evidence>
<dbReference type="SUPFAM" id="SSF53850">
    <property type="entry name" value="Periplasmic binding protein-like II"/>
    <property type="match status" value="1"/>
</dbReference>
<accession>A0A540VFR1</accession>
<dbReference type="InterPro" id="IPR000914">
    <property type="entry name" value="SBP_5_dom"/>
</dbReference>
<dbReference type="GO" id="GO:0015833">
    <property type="term" value="P:peptide transport"/>
    <property type="evidence" value="ECO:0007669"/>
    <property type="project" value="TreeGrafter"/>
</dbReference>
<dbReference type="InParanoid" id="A0A540VFR1"/>
<dbReference type="PROSITE" id="PS51318">
    <property type="entry name" value="TAT"/>
    <property type="match status" value="1"/>
</dbReference>
<evidence type="ECO:0000313" key="5">
    <source>
        <dbReference type="Proteomes" id="UP000317371"/>
    </source>
</evidence>
<dbReference type="RefSeq" id="WP_141610130.1">
    <property type="nucleotide sequence ID" value="NZ_VIGC02000012.1"/>
</dbReference>